<organism evidence="2 3">
    <name type="scientific">Rhizobium sullae</name>
    <name type="common">Rhizobium hedysari</name>
    <dbReference type="NCBI Taxonomy" id="50338"/>
    <lineage>
        <taxon>Bacteria</taxon>
        <taxon>Pseudomonadati</taxon>
        <taxon>Pseudomonadota</taxon>
        <taxon>Alphaproteobacteria</taxon>
        <taxon>Hyphomicrobiales</taxon>
        <taxon>Rhizobiaceae</taxon>
        <taxon>Rhizobium/Agrobacterium group</taxon>
        <taxon>Rhizobium</taxon>
    </lineage>
</organism>
<protein>
    <recommendedName>
        <fullName evidence="1">Periplasmic copper-binding protein NosD beta helix domain-containing protein</fullName>
    </recommendedName>
</protein>
<dbReference type="SUPFAM" id="SSF51126">
    <property type="entry name" value="Pectin lyase-like"/>
    <property type="match status" value="1"/>
</dbReference>
<proteinExistence type="predicted"/>
<name>A0A2N0D1H6_RHISU</name>
<feature type="domain" description="Periplasmic copper-binding protein NosD beta helix" evidence="1">
    <location>
        <begin position="42"/>
        <end position="133"/>
    </location>
</feature>
<reference evidence="2 3" key="1">
    <citation type="submission" date="2017-11" db="EMBL/GenBank/DDBJ databases">
        <authorList>
            <person name="Han C.G."/>
        </authorList>
    </citation>
    <scope>NUCLEOTIDE SEQUENCE [LARGE SCALE GENOMIC DNA]</scope>
    <source>
        <strain evidence="2 3">HCNT1</strain>
    </source>
</reference>
<dbReference type="InterPro" id="IPR007742">
    <property type="entry name" value="NosD_dom"/>
</dbReference>
<dbReference type="InterPro" id="IPR012334">
    <property type="entry name" value="Pectin_lyas_fold"/>
</dbReference>
<evidence type="ECO:0000313" key="3">
    <source>
        <dbReference type="Proteomes" id="UP000232164"/>
    </source>
</evidence>
<gene>
    <name evidence="2" type="ORF">CWR43_30230</name>
</gene>
<sequence length="209" mass="22479">MRPDHTEFAQASAPKRTSFLNVSIIASGGAPLYIGPGVTWTTLANSKLSGNTSGTAIYIDAESGRNSIINNVFSIKTRSRELIAIDGSTRNEITGNTFEDPVNGGIFLYRNCGEGGVIRHQRPDFNVIANNKFIYAGDGAKAKPAVWLGSRGGKQKFCFSDPQHPFGSSLSPMDFAQKNTVESNRLVGGNPQLIRSSDQSNIIRNNAAN</sequence>
<evidence type="ECO:0000313" key="2">
    <source>
        <dbReference type="EMBL" id="PKA39949.1"/>
    </source>
</evidence>
<evidence type="ECO:0000259" key="1">
    <source>
        <dbReference type="Pfam" id="PF05048"/>
    </source>
</evidence>
<dbReference type="EMBL" id="PIQN01000025">
    <property type="protein sequence ID" value="PKA39949.1"/>
    <property type="molecule type" value="Genomic_DNA"/>
</dbReference>
<dbReference type="Pfam" id="PF05048">
    <property type="entry name" value="NosD"/>
    <property type="match status" value="1"/>
</dbReference>
<comment type="caution">
    <text evidence="2">The sequence shown here is derived from an EMBL/GenBank/DDBJ whole genome shotgun (WGS) entry which is preliminary data.</text>
</comment>
<accession>A0A2N0D1H6</accession>
<dbReference type="AlphaFoldDB" id="A0A2N0D1H6"/>
<reference evidence="2 3" key="2">
    <citation type="submission" date="2017-12" db="EMBL/GenBank/DDBJ databases">
        <title>Genome sequence of Rhizobium sullae HCNT1 isolated from Sulla coronaria nodules and featuring peculiar denitrification phenotypes.</title>
        <authorList>
            <person name="De Diego-Diaz B."/>
            <person name="Treu L."/>
            <person name="Campanaro S."/>
            <person name="Da Silva Duarte V."/>
            <person name="Basaglia M."/>
            <person name="Favaro L."/>
            <person name="Casella S."/>
            <person name="Squartini A."/>
        </authorList>
    </citation>
    <scope>NUCLEOTIDE SEQUENCE [LARGE SCALE GENOMIC DNA]</scope>
    <source>
        <strain evidence="2 3">HCNT1</strain>
    </source>
</reference>
<dbReference type="Gene3D" id="2.160.20.10">
    <property type="entry name" value="Single-stranded right-handed beta-helix, Pectin lyase-like"/>
    <property type="match status" value="1"/>
</dbReference>
<dbReference type="Proteomes" id="UP000232164">
    <property type="component" value="Unassembled WGS sequence"/>
</dbReference>
<dbReference type="InterPro" id="IPR011050">
    <property type="entry name" value="Pectin_lyase_fold/virulence"/>
</dbReference>